<feature type="domain" description="FecR protein" evidence="2">
    <location>
        <begin position="200"/>
        <end position="296"/>
    </location>
</feature>
<dbReference type="RefSeq" id="WP_209141048.1">
    <property type="nucleotide sequence ID" value="NZ_JAGHKO010000005.1"/>
</dbReference>
<gene>
    <name evidence="4" type="ORF">J7I42_22055</name>
</gene>
<evidence type="ECO:0000256" key="1">
    <source>
        <dbReference type="SAM" id="Phobius"/>
    </source>
</evidence>
<dbReference type="InterPro" id="IPR032508">
    <property type="entry name" value="FecR_C"/>
</dbReference>
<dbReference type="PANTHER" id="PTHR30273:SF2">
    <property type="entry name" value="PROTEIN FECR"/>
    <property type="match status" value="1"/>
</dbReference>
<dbReference type="Proteomes" id="UP000677244">
    <property type="component" value="Unassembled WGS sequence"/>
</dbReference>
<dbReference type="InterPro" id="IPR006860">
    <property type="entry name" value="FecR"/>
</dbReference>
<dbReference type="EMBL" id="JAGHKO010000005">
    <property type="protein sequence ID" value="MBO9202991.1"/>
    <property type="molecule type" value="Genomic_DNA"/>
</dbReference>
<keyword evidence="1" id="KW-0472">Membrane</keyword>
<dbReference type="Gene3D" id="3.55.50.30">
    <property type="match status" value="1"/>
</dbReference>
<evidence type="ECO:0000259" key="2">
    <source>
        <dbReference type="Pfam" id="PF04773"/>
    </source>
</evidence>
<name>A0ABS3Z0T1_9BACT</name>
<feature type="transmembrane region" description="Helical" evidence="1">
    <location>
        <begin position="105"/>
        <end position="124"/>
    </location>
</feature>
<protein>
    <submittedName>
        <fullName evidence="4">FecR domain-containing protein</fullName>
    </submittedName>
</protein>
<comment type="caution">
    <text evidence="4">The sequence shown here is derived from an EMBL/GenBank/DDBJ whole genome shotgun (WGS) entry which is preliminary data.</text>
</comment>
<dbReference type="PANTHER" id="PTHR30273">
    <property type="entry name" value="PERIPLASMIC SIGNAL SENSOR AND SIGMA FACTOR ACTIVATOR FECR-RELATED"/>
    <property type="match status" value="1"/>
</dbReference>
<dbReference type="Gene3D" id="2.60.120.1440">
    <property type="match status" value="1"/>
</dbReference>
<evidence type="ECO:0000313" key="5">
    <source>
        <dbReference type="Proteomes" id="UP000677244"/>
    </source>
</evidence>
<dbReference type="InterPro" id="IPR012373">
    <property type="entry name" value="Ferrdict_sens_TM"/>
</dbReference>
<organism evidence="4 5">
    <name type="scientific">Niastella soli</name>
    <dbReference type="NCBI Taxonomy" id="2821487"/>
    <lineage>
        <taxon>Bacteria</taxon>
        <taxon>Pseudomonadati</taxon>
        <taxon>Bacteroidota</taxon>
        <taxon>Chitinophagia</taxon>
        <taxon>Chitinophagales</taxon>
        <taxon>Chitinophagaceae</taxon>
        <taxon>Niastella</taxon>
    </lineage>
</organism>
<keyword evidence="1" id="KW-1133">Transmembrane helix</keyword>
<keyword evidence="1" id="KW-0812">Transmembrane</keyword>
<evidence type="ECO:0000313" key="4">
    <source>
        <dbReference type="EMBL" id="MBO9202991.1"/>
    </source>
</evidence>
<evidence type="ECO:0000259" key="3">
    <source>
        <dbReference type="Pfam" id="PF16344"/>
    </source>
</evidence>
<sequence>MATDNQHIIYLLERYSSGQATSSEVDRLLTLLRTNHYDETVVSFIEEQLGTFEPDNAEDIAFWKKRLKGGAQQITGVTVNETGAAVVEIPEYARPVHRVHFLRKWGWAAASIILALSLGVYLLTTKTTKTLPPSNVVQAADIAPGKNGAVLILADGSRVVLDSLGNGVVATQNGAQVVLKGGALAYKASDASTGEVAYNTMSTPKGRQFQVTLPDGTKVWLNAASSLRYPTVFTGTERKVTVTGEAYFEVAHHARLPFVVNVNDNEEVTVLGTHFNINAYENEKAIHTTLLEGSVKVRSAYAKASADKPVVLKPGEQAIGAVNSPFTIDHSPDLDKVMSWKNGQFNFEGASLGEIMRQLERWYDIEVIYEKGIPGVEFEGKMTRDVPLGDLLAMLERSDIHFRVEGRKLIVLP</sequence>
<accession>A0ABS3Z0T1</accession>
<dbReference type="Pfam" id="PF16344">
    <property type="entry name" value="FecR_C"/>
    <property type="match status" value="1"/>
</dbReference>
<proteinExistence type="predicted"/>
<reference evidence="4 5" key="1">
    <citation type="submission" date="2021-03" db="EMBL/GenBank/DDBJ databases">
        <title>Assistant Professor.</title>
        <authorList>
            <person name="Huq M.A."/>
        </authorList>
    </citation>
    <scope>NUCLEOTIDE SEQUENCE [LARGE SCALE GENOMIC DNA]</scope>
    <source>
        <strain evidence="4 5">MAH-29</strain>
    </source>
</reference>
<feature type="domain" description="Protein FecR C-terminal" evidence="3">
    <location>
        <begin position="345"/>
        <end position="411"/>
    </location>
</feature>
<dbReference type="Pfam" id="PF04773">
    <property type="entry name" value="FecR"/>
    <property type="match status" value="1"/>
</dbReference>
<keyword evidence="5" id="KW-1185">Reference proteome</keyword>